<evidence type="ECO:0000256" key="5">
    <source>
        <dbReference type="PROSITE-ProRule" id="PRU00288"/>
    </source>
</evidence>
<dbReference type="InterPro" id="IPR038508">
    <property type="entry name" value="ArfGAP_dom_sf"/>
</dbReference>
<dbReference type="GO" id="GO:0030100">
    <property type="term" value="P:regulation of endocytosis"/>
    <property type="evidence" value="ECO:0007669"/>
    <property type="project" value="TreeGrafter"/>
</dbReference>
<gene>
    <name evidence="7" type="ORF">OESDEN_20732</name>
</gene>
<name>A0A0B1S6V8_OESDE</name>
<feature type="domain" description="Arf-GAP" evidence="6">
    <location>
        <begin position="60"/>
        <end position="169"/>
    </location>
</feature>
<sequence>MPKIHMQSFLVVHLHCRNMWADLLAANRESLVPLNALCLACSRNLLLLQCLFNMASPRTRRVLKELRPLNENNTCFECGANNPQWVSVSYGIWICLDCSGLHRGLGVHLSFVRSVTMDKWKDIELAKMRVGGNKKFREFLESQPDYREDWSLHDKYNSRAAALFRDKVWFTHCCLSVYSVI</sequence>
<dbReference type="InterPro" id="IPR001164">
    <property type="entry name" value="ArfGAP_dom"/>
</dbReference>
<dbReference type="GO" id="GO:0005096">
    <property type="term" value="F:GTPase activator activity"/>
    <property type="evidence" value="ECO:0007669"/>
    <property type="project" value="UniProtKB-KW"/>
</dbReference>
<evidence type="ECO:0000256" key="4">
    <source>
        <dbReference type="ARBA" id="ARBA00022833"/>
    </source>
</evidence>
<dbReference type="GO" id="GO:0032012">
    <property type="term" value="P:regulation of ARF protein signal transduction"/>
    <property type="evidence" value="ECO:0007669"/>
    <property type="project" value="TreeGrafter"/>
</dbReference>
<evidence type="ECO:0000256" key="1">
    <source>
        <dbReference type="ARBA" id="ARBA00022468"/>
    </source>
</evidence>
<dbReference type="OrthoDB" id="983479at2759"/>
<dbReference type="FunFam" id="1.10.220.150:FF:000014">
    <property type="entry name" value="ADP-ribosylation factor GTPase-activating protein"/>
    <property type="match status" value="1"/>
</dbReference>
<accession>A0A0B1S6V8</accession>
<dbReference type="PROSITE" id="PS50115">
    <property type="entry name" value="ARFGAP"/>
    <property type="match status" value="1"/>
</dbReference>
<dbReference type="InterPro" id="IPR037278">
    <property type="entry name" value="ARFGAP/RecO"/>
</dbReference>
<dbReference type="PANTHER" id="PTHR46395:SF1">
    <property type="entry name" value="ADP-RIBOSYLATION FACTOR GTPASE-ACTIVATING PROTEIN 1"/>
    <property type="match status" value="1"/>
</dbReference>
<evidence type="ECO:0000259" key="6">
    <source>
        <dbReference type="PROSITE" id="PS50115"/>
    </source>
</evidence>
<keyword evidence="3 5" id="KW-0863">Zinc-finger</keyword>
<proteinExistence type="predicted"/>
<organism evidence="7 8">
    <name type="scientific">Oesophagostomum dentatum</name>
    <name type="common">Nodular worm</name>
    <dbReference type="NCBI Taxonomy" id="61180"/>
    <lineage>
        <taxon>Eukaryota</taxon>
        <taxon>Metazoa</taxon>
        <taxon>Ecdysozoa</taxon>
        <taxon>Nematoda</taxon>
        <taxon>Chromadorea</taxon>
        <taxon>Rhabditida</taxon>
        <taxon>Rhabditina</taxon>
        <taxon>Rhabditomorpha</taxon>
        <taxon>Strongyloidea</taxon>
        <taxon>Strongylidae</taxon>
        <taxon>Oesophagostomum</taxon>
    </lineage>
</organism>
<evidence type="ECO:0000256" key="2">
    <source>
        <dbReference type="ARBA" id="ARBA00022723"/>
    </source>
</evidence>
<dbReference type="Pfam" id="PF01412">
    <property type="entry name" value="ArfGap"/>
    <property type="match status" value="1"/>
</dbReference>
<keyword evidence="4" id="KW-0862">Zinc</keyword>
<evidence type="ECO:0000256" key="3">
    <source>
        <dbReference type="ARBA" id="ARBA00022771"/>
    </source>
</evidence>
<keyword evidence="8" id="KW-1185">Reference proteome</keyword>
<evidence type="ECO:0000313" key="8">
    <source>
        <dbReference type="Proteomes" id="UP000053660"/>
    </source>
</evidence>
<dbReference type="PRINTS" id="PR00405">
    <property type="entry name" value="REVINTRACTNG"/>
</dbReference>
<dbReference type="GO" id="GO:0008270">
    <property type="term" value="F:zinc ion binding"/>
    <property type="evidence" value="ECO:0007669"/>
    <property type="project" value="UniProtKB-KW"/>
</dbReference>
<protein>
    <submittedName>
        <fullName evidence="7">Putative GTP-ase activating protein</fullName>
    </submittedName>
</protein>
<dbReference type="PANTHER" id="PTHR46395">
    <property type="entry name" value="ADP-RIBOSYLATION FACTOR GTPASE-ACTIVATING PROTEIN 1"/>
    <property type="match status" value="1"/>
</dbReference>
<dbReference type="Proteomes" id="UP000053660">
    <property type="component" value="Unassembled WGS sequence"/>
</dbReference>
<keyword evidence="1" id="KW-0343">GTPase activation</keyword>
<dbReference type="GO" id="GO:0000139">
    <property type="term" value="C:Golgi membrane"/>
    <property type="evidence" value="ECO:0007669"/>
    <property type="project" value="TreeGrafter"/>
</dbReference>
<dbReference type="Gene3D" id="1.10.220.150">
    <property type="entry name" value="Arf GTPase activating protein"/>
    <property type="match status" value="1"/>
</dbReference>
<evidence type="ECO:0000313" key="7">
    <source>
        <dbReference type="EMBL" id="KHJ79616.1"/>
    </source>
</evidence>
<keyword evidence="2" id="KW-0479">Metal-binding</keyword>
<dbReference type="SMART" id="SM00105">
    <property type="entry name" value="ArfGap"/>
    <property type="match status" value="1"/>
</dbReference>
<dbReference type="AlphaFoldDB" id="A0A0B1S6V8"/>
<reference evidence="7 8" key="1">
    <citation type="submission" date="2014-03" db="EMBL/GenBank/DDBJ databases">
        <title>Draft genome of the hookworm Oesophagostomum dentatum.</title>
        <authorList>
            <person name="Mitreva M."/>
        </authorList>
    </citation>
    <scope>NUCLEOTIDE SEQUENCE [LARGE SCALE GENOMIC DNA]</scope>
    <source>
        <strain evidence="7 8">OD-Hann</strain>
    </source>
</reference>
<dbReference type="CDD" id="cd08830">
    <property type="entry name" value="ArfGap_ArfGap1"/>
    <property type="match status" value="1"/>
</dbReference>
<dbReference type="EMBL" id="KN604076">
    <property type="protein sequence ID" value="KHJ79616.1"/>
    <property type="molecule type" value="Genomic_DNA"/>
</dbReference>
<dbReference type="SUPFAM" id="SSF57863">
    <property type="entry name" value="ArfGap/RecO-like zinc finger"/>
    <property type="match status" value="1"/>
</dbReference>